<sequence>MLRAWRAVPGAVGAASRLRPHGEHDFGVIEQAGVCYFWKIDYYDLLHRYALPDAVDPTATHRGLTITRADGY</sequence>
<evidence type="ECO:0000313" key="1">
    <source>
        <dbReference type="EMBL" id="AXK79689.1"/>
    </source>
</evidence>
<reference evidence="1 2" key="1">
    <citation type="submission" date="2018-07" db="EMBL/GenBank/DDBJ databases">
        <authorList>
            <person name="Quirk P.G."/>
            <person name="Krulwich T.A."/>
        </authorList>
    </citation>
    <scope>NUCLEOTIDE SEQUENCE [LARGE SCALE GENOMIC DNA]</scope>
    <source>
        <strain evidence="1 2">CC-BB4</strain>
    </source>
</reference>
<name>A0A345ZRZ2_9HYPH</name>
<dbReference type="EMBL" id="CP031417">
    <property type="protein sequence ID" value="AXK79689.1"/>
    <property type="molecule type" value="Genomic_DNA"/>
</dbReference>
<gene>
    <name evidence="1" type="ORF">DW352_03635</name>
</gene>
<keyword evidence="2" id="KW-1185">Reference proteome</keyword>
<dbReference type="Proteomes" id="UP000254889">
    <property type="component" value="Chromosome"/>
</dbReference>
<dbReference type="Pfam" id="PF12599">
    <property type="entry name" value="DUF3768"/>
    <property type="match status" value="1"/>
</dbReference>
<dbReference type="InterPro" id="IPR022243">
    <property type="entry name" value="DUF3768"/>
</dbReference>
<evidence type="ECO:0000313" key="2">
    <source>
        <dbReference type="Proteomes" id="UP000254889"/>
    </source>
</evidence>
<dbReference type="OrthoDB" id="1495368at2"/>
<organism evidence="1 2">
    <name type="scientific">Pseudolabrys taiwanensis</name>
    <dbReference type="NCBI Taxonomy" id="331696"/>
    <lineage>
        <taxon>Bacteria</taxon>
        <taxon>Pseudomonadati</taxon>
        <taxon>Pseudomonadota</taxon>
        <taxon>Alphaproteobacteria</taxon>
        <taxon>Hyphomicrobiales</taxon>
        <taxon>Xanthobacteraceae</taxon>
        <taxon>Pseudolabrys</taxon>
    </lineage>
</organism>
<protein>
    <submittedName>
        <fullName evidence="1">DUF3768 domain-containing protein</fullName>
    </submittedName>
</protein>
<dbReference type="KEGG" id="ptaw:DW352_03635"/>
<proteinExistence type="predicted"/>
<dbReference type="AlphaFoldDB" id="A0A345ZRZ2"/>
<accession>A0A345ZRZ2</accession>